<proteinExistence type="predicted"/>
<name>A0A2G5SAQ1_9PELO</name>
<organism evidence="1 2">
    <name type="scientific">Caenorhabditis nigoni</name>
    <dbReference type="NCBI Taxonomy" id="1611254"/>
    <lineage>
        <taxon>Eukaryota</taxon>
        <taxon>Metazoa</taxon>
        <taxon>Ecdysozoa</taxon>
        <taxon>Nematoda</taxon>
        <taxon>Chromadorea</taxon>
        <taxon>Rhabditida</taxon>
        <taxon>Rhabditina</taxon>
        <taxon>Rhabditomorpha</taxon>
        <taxon>Rhabditoidea</taxon>
        <taxon>Rhabditidae</taxon>
        <taxon>Peloderinae</taxon>
        <taxon>Caenorhabditis</taxon>
    </lineage>
</organism>
<dbReference type="EMBL" id="PDUG01000033">
    <property type="protein sequence ID" value="PIC11961.1"/>
    <property type="molecule type" value="Genomic_DNA"/>
</dbReference>
<sequence>MIAEISSGCVNFNVSNAPIVEKSDEDSGFKIGFKRTLDTCPPKTENAPLFGQTTITESFTSEGKTYNYDITELEMENSIKWKIVLICPEDSYPFTRGEIDVCVSIRFFPDSKICQNQTMGEKLCIESGDLGLTGPYSDEERDFFGEKLSTYESDFQNVNFWIDGKRDDASSPYTFSDSSISSTNGYGTIQDKAGNCYFLATRDGVQGVIYNHE</sequence>
<gene>
    <name evidence="1" type="ORF">B9Z55_028752</name>
</gene>
<dbReference type="SUPFAM" id="SSF56436">
    <property type="entry name" value="C-type lectin-like"/>
    <property type="match status" value="1"/>
</dbReference>
<comment type="caution">
    <text evidence="1">The sequence shown here is derived from an EMBL/GenBank/DDBJ whole genome shotgun (WGS) entry which is preliminary data.</text>
</comment>
<dbReference type="PANTHER" id="PTHR47629:SF8">
    <property type="entry name" value="PAN-3 DOMAIN-CONTAINING PROTEIN"/>
    <property type="match status" value="1"/>
</dbReference>
<keyword evidence="2" id="KW-1185">Reference proteome</keyword>
<dbReference type="AlphaFoldDB" id="A0A2G5SAQ1"/>
<dbReference type="OrthoDB" id="5872815at2759"/>
<evidence type="ECO:0000313" key="2">
    <source>
        <dbReference type="Proteomes" id="UP000230233"/>
    </source>
</evidence>
<protein>
    <submittedName>
        <fullName evidence="1">Uncharacterized protein</fullName>
    </submittedName>
</protein>
<dbReference type="InterPro" id="IPR016187">
    <property type="entry name" value="CTDL_fold"/>
</dbReference>
<dbReference type="PANTHER" id="PTHR47629">
    <property type="entry name" value="C-TYPE LECTIN-RELATED"/>
    <property type="match status" value="1"/>
</dbReference>
<accession>A0A2G5SAQ1</accession>
<dbReference type="Proteomes" id="UP000230233">
    <property type="component" value="Unassembled WGS sequence"/>
</dbReference>
<reference evidence="2" key="1">
    <citation type="submission" date="2017-10" db="EMBL/GenBank/DDBJ databases">
        <title>Rapid genome shrinkage in a self-fertile nematode reveals novel sperm competition proteins.</title>
        <authorList>
            <person name="Yin D."/>
            <person name="Schwarz E.M."/>
            <person name="Thomas C.G."/>
            <person name="Felde R.L."/>
            <person name="Korf I.F."/>
            <person name="Cutter A.D."/>
            <person name="Schartner C.M."/>
            <person name="Ralston E.J."/>
            <person name="Meyer B.J."/>
            <person name="Haag E.S."/>
        </authorList>
    </citation>
    <scope>NUCLEOTIDE SEQUENCE [LARGE SCALE GENOMIC DNA]</scope>
    <source>
        <strain evidence="2">JU1422</strain>
    </source>
</reference>
<evidence type="ECO:0000313" key="1">
    <source>
        <dbReference type="EMBL" id="PIC11961.1"/>
    </source>
</evidence>